<protein>
    <recommendedName>
        <fullName evidence="3">Chitin-binding type-2 domain-containing protein</fullName>
    </recommendedName>
</protein>
<dbReference type="PANTHER" id="PTHR22933">
    <property type="entry name" value="FI18007P1-RELATED"/>
    <property type="match status" value="1"/>
</dbReference>
<dbReference type="PANTHER" id="PTHR22933:SF31">
    <property type="entry name" value="FI18007P1"/>
    <property type="match status" value="1"/>
</dbReference>
<dbReference type="InterPro" id="IPR052976">
    <property type="entry name" value="Scoloptoxin-like"/>
</dbReference>
<evidence type="ECO:0000313" key="4">
    <source>
        <dbReference type="EMBL" id="KAG5677417.1"/>
    </source>
</evidence>
<feature type="compositionally biased region" description="Low complexity" evidence="1">
    <location>
        <begin position="56"/>
        <end position="73"/>
    </location>
</feature>
<dbReference type="InterPro" id="IPR036508">
    <property type="entry name" value="Chitin-bd_dom_sf"/>
</dbReference>
<keyword evidence="2" id="KW-0732">Signal</keyword>
<accession>A0A9J6C5M1</accession>
<proteinExistence type="predicted"/>
<dbReference type="EMBL" id="JADBJN010000002">
    <property type="protein sequence ID" value="KAG5677417.1"/>
    <property type="molecule type" value="Genomic_DNA"/>
</dbReference>
<feature type="compositionally biased region" description="Low complexity" evidence="1">
    <location>
        <begin position="277"/>
        <end position="295"/>
    </location>
</feature>
<dbReference type="GO" id="GO:0008061">
    <property type="term" value="F:chitin binding"/>
    <property type="evidence" value="ECO:0007669"/>
    <property type="project" value="InterPro"/>
</dbReference>
<dbReference type="Pfam" id="PF01607">
    <property type="entry name" value="CBM_14"/>
    <property type="match status" value="1"/>
</dbReference>
<feature type="domain" description="Chitin-binding type-2" evidence="3">
    <location>
        <begin position="152"/>
        <end position="210"/>
    </location>
</feature>
<evidence type="ECO:0000256" key="1">
    <source>
        <dbReference type="SAM" id="MobiDB-lite"/>
    </source>
</evidence>
<feature type="chain" id="PRO_5039909314" description="Chitin-binding type-2 domain-containing protein" evidence="2">
    <location>
        <begin position="23"/>
        <end position="328"/>
    </location>
</feature>
<dbReference type="AlphaFoldDB" id="A0A9J6C5M1"/>
<sequence length="328" mass="39339">MSYRFQFSILLLLATTATLATAQQQAAKQPQFQIRVEAKKTEQDQELSPATLQQIRARQLAQQQHQQQQSAEFYSEEEEDEENIPAVPVQSFHRPTPAPQQRQYQQQQHHHQQQQHQQQRKQQLTKKQKEQIEQELEEEEPDHLALLLEKSTFSCSDRTTGYYADDTVDCQVFHYCQDNTKHSWICPEGATFHQVHLICMPPSDENICQQSSKYHFVNDYLYKPINMEEFQSKPNVSLRYHERYYPENIYSDDRQEYDDEHERAPVRHQPKPVVRTQQHQNAYRQQQQQQQNAYRSPDEINISLQQRRPYFAQTTSRYEDEEQYNYEK</sequence>
<feature type="region of interest" description="Disordered" evidence="1">
    <location>
        <begin position="56"/>
        <end position="140"/>
    </location>
</feature>
<dbReference type="OrthoDB" id="7426044at2759"/>
<dbReference type="InterPro" id="IPR002557">
    <property type="entry name" value="Chitin-bd_dom"/>
</dbReference>
<feature type="compositionally biased region" description="Acidic residues" evidence="1">
    <location>
        <begin position="74"/>
        <end position="83"/>
    </location>
</feature>
<evidence type="ECO:0000313" key="5">
    <source>
        <dbReference type="Proteomes" id="UP001107558"/>
    </source>
</evidence>
<reference evidence="4" key="1">
    <citation type="submission" date="2021-03" db="EMBL/GenBank/DDBJ databases">
        <title>Chromosome level genome of the anhydrobiotic midge Polypedilum vanderplanki.</title>
        <authorList>
            <person name="Yoshida Y."/>
            <person name="Kikawada T."/>
            <person name="Gusev O."/>
        </authorList>
    </citation>
    <scope>NUCLEOTIDE SEQUENCE</scope>
    <source>
        <strain evidence="4">NIAS01</strain>
        <tissue evidence="4">Whole body or cell culture</tissue>
    </source>
</reference>
<evidence type="ECO:0000256" key="2">
    <source>
        <dbReference type="SAM" id="SignalP"/>
    </source>
</evidence>
<comment type="caution">
    <text evidence="4">The sequence shown here is derived from an EMBL/GenBank/DDBJ whole genome shotgun (WGS) entry which is preliminary data.</text>
</comment>
<organism evidence="4 5">
    <name type="scientific">Polypedilum vanderplanki</name>
    <name type="common">Sleeping chironomid midge</name>
    <dbReference type="NCBI Taxonomy" id="319348"/>
    <lineage>
        <taxon>Eukaryota</taxon>
        <taxon>Metazoa</taxon>
        <taxon>Ecdysozoa</taxon>
        <taxon>Arthropoda</taxon>
        <taxon>Hexapoda</taxon>
        <taxon>Insecta</taxon>
        <taxon>Pterygota</taxon>
        <taxon>Neoptera</taxon>
        <taxon>Endopterygota</taxon>
        <taxon>Diptera</taxon>
        <taxon>Nematocera</taxon>
        <taxon>Chironomoidea</taxon>
        <taxon>Chironomidae</taxon>
        <taxon>Chironominae</taxon>
        <taxon>Polypedilum</taxon>
        <taxon>Polypedilum</taxon>
    </lineage>
</organism>
<feature type="region of interest" description="Disordered" evidence="1">
    <location>
        <begin position="250"/>
        <end position="328"/>
    </location>
</feature>
<keyword evidence="5" id="KW-1185">Reference proteome</keyword>
<dbReference type="Proteomes" id="UP001107558">
    <property type="component" value="Chromosome 2"/>
</dbReference>
<feature type="compositionally biased region" description="Acidic residues" evidence="1">
    <location>
        <begin position="319"/>
        <end position="328"/>
    </location>
</feature>
<gene>
    <name evidence="4" type="ORF">PVAND_007175</name>
</gene>
<evidence type="ECO:0000259" key="3">
    <source>
        <dbReference type="PROSITE" id="PS50940"/>
    </source>
</evidence>
<dbReference type="PROSITE" id="PS50940">
    <property type="entry name" value="CHIT_BIND_II"/>
    <property type="match status" value="1"/>
</dbReference>
<name>A0A9J6C5M1_POLVA</name>
<feature type="compositionally biased region" description="Polar residues" evidence="1">
    <location>
        <begin position="302"/>
        <end position="316"/>
    </location>
</feature>
<dbReference type="SUPFAM" id="SSF57625">
    <property type="entry name" value="Invertebrate chitin-binding proteins"/>
    <property type="match status" value="1"/>
</dbReference>
<feature type="signal peptide" evidence="2">
    <location>
        <begin position="1"/>
        <end position="22"/>
    </location>
</feature>
<dbReference type="GO" id="GO:0005576">
    <property type="term" value="C:extracellular region"/>
    <property type="evidence" value="ECO:0007669"/>
    <property type="project" value="InterPro"/>
</dbReference>